<proteinExistence type="inferred from homology"/>
<dbReference type="Pfam" id="PF03816">
    <property type="entry name" value="LytR_cpsA_psr"/>
    <property type="match status" value="1"/>
</dbReference>
<evidence type="ECO:0000259" key="3">
    <source>
        <dbReference type="Pfam" id="PF03816"/>
    </source>
</evidence>
<sequence length="455" mass="48916">MSAATPLRHPDASSPGEMTARGWWLVGLNILLPGTPQLVAGNRVLGRVGIFATLLLWVLGIVALVLMLVSPSSLYTFATQAGSLTVVQLLLIGYAILWVVLTLDTLRLVRLVKARANMRGWIAAFSVLVLVGLAGTAAYGSAVAGSARGALGDIFADSAPVAPVDGRYNIMLLGGDAGPDRQGLRPDSMSIVSIDASTGKAVTIGLPRDLNPVPFSAKSPMRTLYPDGYGYHDKCDVDVCQLNSIYTEVELYKAGLYPNAKKNQSEPGIEAMRDALEGATGLTIQYYVLIDMQGFADLIDALGGVDITVTEKVPIGGDENLNGVVEWIQPGQHHMDGYHAQWYARARHGTSDYDRMARQRQLQDAILKQFSPLNVVTKFQDIAKAGAQVMKTDIPQSMLGYFVDLGMKTRAQPVDKLELVPPTIPDPTKPDYTQIHQLVKQALAPSTATPTPSGH</sequence>
<dbReference type="InterPro" id="IPR004474">
    <property type="entry name" value="LytR_CpsA_psr"/>
</dbReference>
<accession>A0A7G6Y9D6</accession>
<keyword evidence="2" id="KW-0812">Transmembrane</keyword>
<dbReference type="KEGG" id="lse:F1C12_08130"/>
<organism evidence="4 5">
    <name type="scientific">Leifsonia shinshuensis</name>
    <dbReference type="NCBI Taxonomy" id="150026"/>
    <lineage>
        <taxon>Bacteria</taxon>
        <taxon>Bacillati</taxon>
        <taxon>Actinomycetota</taxon>
        <taxon>Actinomycetes</taxon>
        <taxon>Micrococcales</taxon>
        <taxon>Microbacteriaceae</taxon>
        <taxon>Leifsonia</taxon>
    </lineage>
</organism>
<dbReference type="PANTHER" id="PTHR33392:SF6">
    <property type="entry name" value="POLYISOPRENYL-TEICHOIC ACID--PEPTIDOGLYCAN TEICHOIC ACID TRANSFERASE TAGU"/>
    <property type="match status" value="1"/>
</dbReference>
<evidence type="ECO:0000256" key="2">
    <source>
        <dbReference type="SAM" id="Phobius"/>
    </source>
</evidence>
<protein>
    <submittedName>
        <fullName evidence="4">LytR family transcriptional regulator</fullName>
    </submittedName>
</protein>
<feature type="transmembrane region" description="Helical" evidence="2">
    <location>
        <begin position="22"/>
        <end position="41"/>
    </location>
</feature>
<evidence type="ECO:0000313" key="5">
    <source>
        <dbReference type="Proteomes" id="UP000515511"/>
    </source>
</evidence>
<evidence type="ECO:0000256" key="1">
    <source>
        <dbReference type="ARBA" id="ARBA00006068"/>
    </source>
</evidence>
<dbReference type="AlphaFoldDB" id="A0A7G6Y9D6"/>
<dbReference type="EMBL" id="CP043641">
    <property type="protein sequence ID" value="QNE35101.1"/>
    <property type="molecule type" value="Genomic_DNA"/>
</dbReference>
<feature type="domain" description="Cell envelope-related transcriptional attenuator" evidence="3">
    <location>
        <begin position="185"/>
        <end position="370"/>
    </location>
</feature>
<reference evidence="5" key="1">
    <citation type="submission" date="2019-09" db="EMBL/GenBank/DDBJ databases">
        <title>Antimicrobial potential of Antarctic Bacteria.</title>
        <authorList>
            <person name="Benaud N."/>
            <person name="Edwards R.J."/>
            <person name="Ferrari B.C."/>
        </authorList>
    </citation>
    <scope>NUCLEOTIDE SEQUENCE [LARGE SCALE GENOMIC DNA]</scope>
    <source>
        <strain evidence="5">INR9</strain>
    </source>
</reference>
<feature type="transmembrane region" description="Helical" evidence="2">
    <location>
        <begin position="121"/>
        <end position="140"/>
    </location>
</feature>
<feature type="transmembrane region" description="Helical" evidence="2">
    <location>
        <begin position="89"/>
        <end position="109"/>
    </location>
</feature>
<dbReference type="PANTHER" id="PTHR33392">
    <property type="entry name" value="POLYISOPRENYL-TEICHOIC ACID--PEPTIDOGLYCAN TEICHOIC ACID TRANSFERASE TAGU"/>
    <property type="match status" value="1"/>
</dbReference>
<dbReference type="RefSeq" id="WP_185278267.1">
    <property type="nucleotide sequence ID" value="NZ_CP043641.1"/>
</dbReference>
<dbReference type="Proteomes" id="UP000515511">
    <property type="component" value="Chromosome"/>
</dbReference>
<comment type="similarity">
    <text evidence="1">Belongs to the LytR/CpsA/Psr (LCP) family.</text>
</comment>
<dbReference type="NCBIfam" id="TIGR00350">
    <property type="entry name" value="lytR_cpsA_psr"/>
    <property type="match status" value="1"/>
</dbReference>
<name>A0A7G6Y9D6_9MICO</name>
<dbReference type="InterPro" id="IPR050922">
    <property type="entry name" value="LytR/CpsA/Psr_CW_biosynth"/>
</dbReference>
<gene>
    <name evidence="4" type="ORF">F1C12_08130</name>
</gene>
<feature type="transmembrane region" description="Helical" evidence="2">
    <location>
        <begin position="48"/>
        <end position="69"/>
    </location>
</feature>
<evidence type="ECO:0000313" key="4">
    <source>
        <dbReference type="EMBL" id="QNE35101.1"/>
    </source>
</evidence>
<keyword evidence="2" id="KW-1133">Transmembrane helix</keyword>
<dbReference type="Gene3D" id="3.40.630.190">
    <property type="entry name" value="LCP protein"/>
    <property type="match status" value="1"/>
</dbReference>
<keyword evidence="2" id="KW-0472">Membrane</keyword>